<keyword evidence="5 10" id="KW-0378">Hydrolase</keyword>
<dbReference type="EMBL" id="PGEX01000001">
    <property type="protein sequence ID" value="PJJ41107.1"/>
    <property type="molecule type" value="Genomic_DNA"/>
</dbReference>
<evidence type="ECO:0000256" key="6">
    <source>
        <dbReference type="ARBA" id="ARBA00022833"/>
    </source>
</evidence>
<comment type="cofactor">
    <cofactor evidence="10">
        <name>Zn(2+)</name>
        <dbReference type="ChEBI" id="CHEBI:29105"/>
    </cofactor>
    <text evidence="10">Binds 1 zinc ion per subunit.</text>
</comment>
<proteinExistence type="inferred from homology"/>
<keyword evidence="2 10" id="KW-0645">Protease</keyword>
<feature type="domain" description="Peptidase M48" evidence="12">
    <location>
        <begin position="101"/>
        <end position="323"/>
    </location>
</feature>
<dbReference type="OrthoDB" id="15218at2"/>
<sequence>MAKEYVGLQKQITRNNRSCVIMLLSFPAIVLGLIYAACYVWAFSEQLNSLVAIPWKEHAFEYFTQVGPIAFLCILAWFLIAYFYNVSIISYSTGARSIERKENKRVYNLIENLCVATGTSMPKVQIIDVPTMNAYASGINESTYTIALTQGIIDNLDDEELESVIAHELSHIRNNDARVMIVSIVFVGIFLLLAQLFYYLIRSGIASAGSSSRKRGKGAGSLLLLCFVLMILCYFAYLLSFFIRFAVSRKREYLADAGSAEITHKPWALARALRKISGNSDIPGIKDSAVSPLFIDSSEDASFFNFFTSTHPPIEKRIEFLEQL</sequence>
<keyword evidence="9 11" id="KW-0472">Membrane</keyword>
<evidence type="ECO:0000256" key="1">
    <source>
        <dbReference type="ARBA" id="ARBA00022475"/>
    </source>
</evidence>
<accession>A0A2M9A659</accession>
<evidence type="ECO:0000256" key="4">
    <source>
        <dbReference type="ARBA" id="ARBA00022723"/>
    </source>
</evidence>
<keyword evidence="13" id="KW-0346">Stress response</keyword>
<dbReference type="AlphaFoldDB" id="A0A2M9A659"/>
<organism evidence="13 14">
    <name type="scientific">Hallerella succinigenes</name>
    <dbReference type="NCBI Taxonomy" id="1896222"/>
    <lineage>
        <taxon>Bacteria</taxon>
        <taxon>Pseudomonadati</taxon>
        <taxon>Fibrobacterota</taxon>
        <taxon>Fibrobacteria</taxon>
        <taxon>Fibrobacterales</taxon>
        <taxon>Fibrobacteraceae</taxon>
        <taxon>Hallerella</taxon>
    </lineage>
</organism>
<name>A0A2M9A659_9BACT</name>
<evidence type="ECO:0000256" key="7">
    <source>
        <dbReference type="ARBA" id="ARBA00022989"/>
    </source>
</evidence>
<dbReference type="GO" id="GO:0046872">
    <property type="term" value="F:metal ion binding"/>
    <property type="evidence" value="ECO:0007669"/>
    <property type="project" value="UniProtKB-KW"/>
</dbReference>
<dbReference type="RefSeq" id="WP_100425111.1">
    <property type="nucleotide sequence ID" value="NZ_PGEX01000001.1"/>
</dbReference>
<evidence type="ECO:0000256" key="2">
    <source>
        <dbReference type="ARBA" id="ARBA00022670"/>
    </source>
</evidence>
<evidence type="ECO:0000256" key="8">
    <source>
        <dbReference type="ARBA" id="ARBA00023049"/>
    </source>
</evidence>
<comment type="similarity">
    <text evidence="10">Belongs to the peptidase M48 family.</text>
</comment>
<feature type="transmembrane region" description="Helical" evidence="11">
    <location>
        <begin position="221"/>
        <end position="243"/>
    </location>
</feature>
<keyword evidence="8 10" id="KW-0482">Metalloprotease</keyword>
<evidence type="ECO:0000256" key="11">
    <source>
        <dbReference type="SAM" id="Phobius"/>
    </source>
</evidence>
<reference evidence="13 14" key="1">
    <citation type="submission" date="2017-11" db="EMBL/GenBank/DDBJ databases">
        <title>Animal gut microbial communities from fecal samples from Wisconsin, USA.</title>
        <authorList>
            <person name="Neumann A."/>
        </authorList>
    </citation>
    <scope>NUCLEOTIDE SEQUENCE [LARGE SCALE GENOMIC DNA]</scope>
    <source>
        <strain evidence="13 14">UWS3</strain>
    </source>
</reference>
<evidence type="ECO:0000256" key="9">
    <source>
        <dbReference type="ARBA" id="ARBA00023136"/>
    </source>
</evidence>
<dbReference type="Gene3D" id="3.30.2010.10">
    <property type="entry name" value="Metalloproteases ('zincins'), catalytic domain"/>
    <property type="match status" value="1"/>
</dbReference>
<dbReference type="Proteomes" id="UP000231134">
    <property type="component" value="Unassembled WGS sequence"/>
</dbReference>
<gene>
    <name evidence="13" type="ORF">BGX16_1063</name>
</gene>
<dbReference type="Pfam" id="PF01435">
    <property type="entry name" value="Peptidase_M48"/>
    <property type="match status" value="1"/>
</dbReference>
<evidence type="ECO:0000256" key="5">
    <source>
        <dbReference type="ARBA" id="ARBA00022801"/>
    </source>
</evidence>
<feature type="transmembrane region" description="Helical" evidence="11">
    <location>
        <begin position="20"/>
        <end position="42"/>
    </location>
</feature>
<keyword evidence="4" id="KW-0479">Metal-binding</keyword>
<dbReference type="CDD" id="cd07340">
    <property type="entry name" value="M48B_Htpx_like"/>
    <property type="match status" value="1"/>
</dbReference>
<keyword evidence="14" id="KW-1185">Reference proteome</keyword>
<dbReference type="GO" id="GO:0006508">
    <property type="term" value="P:proteolysis"/>
    <property type="evidence" value="ECO:0007669"/>
    <property type="project" value="UniProtKB-KW"/>
</dbReference>
<dbReference type="PANTHER" id="PTHR43221">
    <property type="entry name" value="PROTEASE HTPX"/>
    <property type="match status" value="1"/>
</dbReference>
<dbReference type="InterPro" id="IPR001915">
    <property type="entry name" value="Peptidase_M48"/>
</dbReference>
<dbReference type="PANTHER" id="PTHR43221:SF2">
    <property type="entry name" value="PROTEASE HTPX HOMOLOG"/>
    <property type="match status" value="1"/>
</dbReference>
<evidence type="ECO:0000256" key="3">
    <source>
        <dbReference type="ARBA" id="ARBA00022692"/>
    </source>
</evidence>
<dbReference type="GO" id="GO:0004222">
    <property type="term" value="F:metalloendopeptidase activity"/>
    <property type="evidence" value="ECO:0007669"/>
    <property type="project" value="InterPro"/>
</dbReference>
<keyword evidence="7 11" id="KW-1133">Transmembrane helix</keyword>
<dbReference type="InterPro" id="IPR050083">
    <property type="entry name" value="HtpX_protease"/>
</dbReference>
<keyword evidence="1" id="KW-1003">Cell membrane</keyword>
<evidence type="ECO:0000256" key="10">
    <source>
        <dbReference type="RuleBase" id="RU003983"/>
    </source>
</evidence>
<keyword evidence="6 10" id="KW-0862">Zinc</keyword>
<protein>
    <submittedName>
        <fullName evidence="13">Heat shock protein</fullName>
    </submittedName>
</protein>
<comment type="caution">
    <text evidence="13">The sequence shown here is derived from an EMBL/GenBank/DDBJ whole genome shotgun (WGS) entry which is preliminary data.</text>
</comment>
<evidence type="ECO:0000313" key="13">
    <source>
        <dbReference type="EMBL" id="PJJ41107.1"/>
    </source>
</evidence>
<keyword evidence="3 11" id="KW-0812">Transmembrane</keyword>
<evidence type="ECO:0000259" key="12">
    <source>
        <dbReference type="Pfam" id="PF01435"/>
    </source>
</evidence>
<feature type="transmembrane region" description="Helical" evidence="11">
    <location>
        <begin position="179"/>
        <end position="201"/>
    </location>
</feature>
<evidence type="ECO:0000313" key="14">
    <source>
        <dbReference type="Proteomes" id="UP000231134"/>
    </source>
</evidence>
<feature type="transmembrane region" description="Helical" evidence="11">
    <location>
        <begin position="62"/>
        <end position="84"/>
    </location>
</feature>